<keyword evidence="14" id="KW-0413">Isomerase</keyword>
<dbReference type="Proteomes" id="UP001243757">
    <property type="component" value="Unassembled WGS sequence"/>
</dbReference>
<protein>
    <recommendedName>
        <fullName evidence="2">Parvulin-like PPIase</fullName>
    </recommendedName>
    <alternativeName>
        <fullName evidence="9">Peptidyl-prolyl cis-trans isomerase plp</fullName>
    </alternativeName>
    <alternativeName>
        <fullName evidence="12">Periplasmic chaperone PpiD</fullName>
    </alternativeName>
    <alternativeName>
        <fullName evidence="13">Periplasmic folding chaperone</fullName>
    </alternativeName>
    <alternativeName>
        <fullName evidence="10">Rotamase plp</fullName>
    </alternativeName>
</protein>
<accession>A0ABT7EVV3</accession>
<evidence type="ECO:0000256" key="14">
    <source>
        <dbReference type="PROSITE-ProRule" id="PRU00278"/>
    </source>
</evidence>
<keyword evidence="4" id="KW-0997">Cell inner membrane</keyword>
<dbReference type="SUPFAM" id="SSF54534">
    <property type="entry name" value="FKBP-like"/>
    <property type="match status" value="1"/>
</dbReference>
<dbReference type="Gene3D" id="1.10.4030.10">
    <property type="entry name" value="Porin chaperone SurA, peptide-binding domain"/>
    <property type="match status" value="1"/>
</dbReference>
<evidence type="ECO:0000313" key="16">
    <source>
        <dbReference type="EMBL" id="MDK3016443.1"/>
    </source>
</evidence>
<organism evidence="16 17">
    <name type="scientific">Pseudodonghicola flavimaris</name>
    <dbReference type="NCBI Taxonomy" id="3050036"/>
    <lineage>
        <taxon>Bacteria</taxon>
        <taxon>Pseudomonadati</taxon>
        <taxon>Pseudomonadota</taxon>
        <taxon>Alphaproteobacteria</taxon>
        <taxon>Rhodobacterales</taxon>
        <taxon>Paracoccaceae</taxon>
        <taxon>Pseudodonghicola</taxon>
    </lineage>
</organism>
<evidence type="ECO:0000256" key="12">
    <source>
        <dbReference type="ARBA" id="ARBA00040743"/>
    </source>
</evidence>
<dbReference type="PANTHER" id="PTHR47529:SF1">
    <property type="entry name" value="PERIPLASMIC CHAPERONE PPID"/>
    <property type="match status" value="1"/>
</dbReference>
<evidence type="ECO:0000256" key="1">
    <source>
        <dbReference type="ARBA" id="ARBA00004382"/>
    </source>
</evidence>
<dbReference type="InterPro" id="IPR046357">
    <property type="entry name" value="PPIase_dom_sf"/>
</dbReference>
<evidence type="ECO:0000256" key="10">
    <source>
        <dbReference type="ARBA" id="ARBA00031484"/>
    </source>
</evidence>
<feature type="domain" description="PpiC" evidence="15">
    <location>
        <begin position="264"/>
        <end position="350"/>
    </location>
</feature>
<evidence type="ECO:0000256" key="9">
    <source>
        <dbReference type="ARBA" id="ARBA00030642"/>
    </source>
</evidence>
<keyword evidence="8" id="KW-0143">Chaperone</keyword>
<keyword evidence="14" id="KW-0697">Rotamase</keyword>
<dbReference type="PROSITE" id="PS50198">
    <property type="entry name" value="PPIC_PPIASE_2"/>
    <property type="match status" value="1"/>
</dbReference>
<comment type="similarity">
    <text evidence="11">Belongs to the PpiD chaperone family.</text>
</comment>
<dbReference type="InterPro" id="IPR027304">
    <property type="entry name" value="Trigger_fact/SurA_dom_sf"/>
</dbReference>
<dbReference type="Gene3D" id="3.10.50.40">
    <property type="match status" value="1"/>
</dbReference>
<reference evidence="16 17" key="1">
    <citation type="submission" date="2023-05" db="EMBL/GenBank/DDBJ databases">
        <title>Pseudodonghicola sp. nov.</title>
        <authorList>
            <person name="Huang J."/>
        </authorList>
    </citation>
    <scope>NUCLEOTIDE SEQUENCE [LARGE SCALE GENOMIC DNA]</scope>
    <source>
        <strain evidence="16 17">IC7</strain>
    </source>
</reference>
<evidence type="ECO:0000256" key="4">
    <source>
        <dbReference type="ARBA" id="ARBA00022519"/>
    </source>
</evidence>
<dbReference type="SUPFAM" id="SSF109998">
    <property type="entry name" value="Triger factor/SurA peptide-binding domain-like"/>
    <property type="match status" value="1"/>
</dbReference>
<proteinExistence type="inferred from homology"/>
<keyword evidence="7" id="KW-0472">Membrane</keyword>
<dbReference type="RefSeq" id="WP_284479255.1">
    <property type="nucleotide sequence ID" value="NZ_JASNJD010000001.1"/>
</dbReference>
<evidence type="ECO:0000256" key="6">
    <source>
        <dbReference type="ARBA" id="ARBA00022989"/>
    </source>
</evidence>
<evidence type="ECO:0000313" key="17">
    <source>
        <dbReference type="Proteomes" id="UP001243757"/>
    </source>
</evidence>
<evidence type="ECO:0000256" key="8">
    <source>
        <dbReference type="ARBA" id="ARBA00023186"/>
    </source>
</evidence>
<evidence type="ECO:0000256" key="5">
    <source>
        <dbReference type="ARBA" id="ARBA00022692"/>
    </source>
</evidence>
<comment type="caution">
    <text evidence="16">The sequence shown here is derived from an EMBL/GenBank/DDBJ whole genome shotgun (WGS) entry which is preliminary data.</text>
</comment>
<evidence type="ECO:0000256" key="11">
    <source>
        <dbReference type="ARBA" id="ARBA00038408"/>
    </source>
</evidence>
<keyword evidence="5" id="KW-0812">Transmembrane</keyword>
<keyword evidence="3" id="KW-1003">Cell membrane</keyword>
<dbReference type="PANTHER" id="PTHR47529">
    <property type="entry name" value="PEPTIDYL-PROLYL CIS-TRANS ISOMERASE D"/>
    <property type="match status" value="1"/>
</dbReference>
<comment type="subcellular location">
    <subcellularLocation>
        <location evidence="1">Cell inner membrane</location>
        <topology evidence="1">Single-pass type II membrane protein</topology>
        <orientation evidence="1">Periplasmic side</orientation>
    </subcellularLocation>
</comment>
<keyword evidence="17" id="KW-1185">Reference proteome</keyword>
<dbReference type="Pfam" id="PF13145">
    <property type="entry name" value="Rotamase_2"/>
    <property type="match status" value="1"/>
</dbReference>
<gene>
    <name evidence="16" type="ORF">QO033_02070</name>
</gene>
<dbReference type="InterPro" id="IPR000297">
    <property type="entry name" value="PPIase_PpiC"/>
</dbReference>
<name>A0ABT7EVV3_9RHOB</name>
<evidence type="ECO:0000256" key="3">
    <source>
        <dbReference type="ARBA" id="ARBA00022475"/>
    </source>
</evidence>
<dbReference type="EMBL" id="JASNJD010000001">
    <property type="protein sequence ID" value="MDK3016443.1"/>
    <property type="molecule type" value="Genomic_DNA"/>
</dbReference>
<evidence type="ECO:0000256" key="7">
    <source>
        <dbReference type="ARBA" id="ARBA00023136"/>
    </source>
</evidence>
<keyword evidence="6" id="KW-1133">Transmembrane helix</keyword>
<evidence type="ECO:0000256" key="2">
    <source>
        <dbReference type="ARBA" id="ARBA00018370"/>
    </source>
</evidence>
<dbReference type="InterPro" id="IPR052029">
    <property type="entry name" value="PpiD_chaperone"/>
</dbReference>
<evidence type="ECO:0000259" key="15">
    <source>
        <dbReference type="PROSITE" id="PS50198"/>
    </source>
</evidence>
<sequence>MAARIKKLSKSFVWILMGLLVAGLAGFGATNLTGNAHTVATVGDQTISTEAYARELQREIRAIEAQRGSALPMTEVQAMGLDQQVLGQLIAIASLDNEVDHLGLSIGDENLQKEIIAIPAFQGADGKFDREAYRYQLDQAGLKEAEFEADLRREAARTLVQSAIINGVSMPDTLTDTLTHYIAARRSFSFATLRPADLTAPVETPDEAALKAFYDAHPAQFTLPETKSLTYALLTPEMILDQVEVDEASIRRLYEERAAEYNVPERRLVERLVFANEQAAQEAMAQIEVGGTTFEALVDDRGLAMSDVDLGDLAADDLGAAADAVFAAAVGDVVGPLPSDLGPALYRVNGTLEAQTTPYEEARDELRDELASERARRLIETQAETINDLLAGGATLEELADETDMTLGQIDWTADSAEGVAAYDAFREAASKVTEGDFPEATFLEDGGIFALRLDTLLAPRPEPFEEARPRVVTGWIAQATNEALVKQAEAMVAGIGQDEGLEATGLDIRKEEGLTRTAFLDDVPHDFMTEVFRMEPGEIRIVPGDQQVEIVHLDTTLPPEESPDLTAMRRAFSQQLDQSLAQQLFDAYVRDAQMRAHPMLDQQALNAVQSNFR</sequence>
<evidence type="ECO:0000256" key="13">
    <source>
        <dbReference type="ARBA" id="ARBA00042775"/>
    </source>
</evidence>
<dbReference type="Pfam" id="PF13624">
    <property type="entry name" value="SurA_N_3"/>
    <property type="match status" value="1"/>
</dbReference>